<keyword evidence="3" id="KW-1185">Reference proteome</keyword>
<sequence length="81" mass="8618">MAEAKWSIGGRQALTGLGLAGTVGLQSGFRNRQVDGGGAAEKIREIVTLTREGAEEMVAAFGAPTHQPATTHRTRRSSKRR</sequence>
<dbReference type="Proteomes" id="UP001499967">
    <property type="component" value="Unassembled WGS sequence"/>
</dbReference>
<feature type="compositionally biased region" description="Basic residues" evidence="1">
    <location>
        <begin position="72"/>
        <end position="81"/>
    </location>
</feature>
<dbReference type="EMBL" id="BAAAHP010000366">
    <property type="protein sequence ID" value="GAA0910807.1"/>
    <property type="molecule type" value="Genomic_DNA"/>
</dbReference>
<evidence type="ECO:0000313" key="2">
    <source>
        <dbReference type="EMBL" id="GAA0910807.1"/>
    </source>
</evidence>
<protein>
    <submittedName>
        <fullName evidence="2">Uncharacterized protein</fullName>
    </submittedName>
</protein>
<comment type="caution">
    <text evidence="2">The sequence shown here is derived from an EMBL/GenBank/DDBJ whole genome shotgun (WGS) entry which is preliminary data.</text>
</comment>
<gene>
    <name evidence="2" type="ORF">GCM10009559_81750</name>
</gene>
<evidence type="ECO:0000313" key="3">
    <source>
        <dbReference type="Proteomes" id="UP001499967"/>
    </source>
</evidence>
<feature type="region of interest" description="Disordered" evidence="1">
    <location>
        <begin position="60"/>
        <end position="81"/>
    </location>
</feature>
<evidence type="ECO:0000256" key="1">
    <source>
        <dbReference type="SAM" id="MobiDB-lite"/>
    </source>
</evidence>
<proteinExistence type="predicted"/>
<name>A0ABN1NKP1_9PSEU</name>
<accession>A0ABN1NKP1</accession>
<organism evidence="2 3">
    <name type="scientific">Pseudonocardia zijingensis</name>
    <dbReference type="NCBI Taxonomy" id="153376"/>
    <lineage>
        <taxon>Bacteria</taxon>
        <taxon>Bacillati</taxon>
        <taxon>Actinomycetota</taxon>
        <taxon>Actinomycetes</taxon>
        <taxon>Pseudonocardiales</taxon>
        <taxon>Pseudonocardiaceae</taxon>
        <taxon>Pseudonocardia</taxon>
    </lineage>
</organism>
<reference evidence="2 3" key="1">
    <citation type="journal article" date="2019" name="Int. J. Syst. Evol. Microbiol.">
        <title>The Global Catalogue of Microorganisms (GCM) 10K type strain sequencing project: providing services to taxonomists for standard genome sequencing and annotation.</title>
        <authorList>
            <consortium name="The Broad Institute Genomics Platform"/>
            <consortium name="The Broad Institute Genome Sequencing Center for Infectious Disease"/>
            <person name="Wu L."/>
            <person name="Ma J."/>
        </authorList>
    </citation>
    <scope>NUCLEOTIDE SEQUENCE [LARGE SCALE GENOMIC DNA]</scope>
    <source>
        <strain evidence="2 3">JCM 11117</strain>
    </source>
</reference>